<dbReference type="EMBL" id="MNCJ02000319">
    <property type="protein sequence ID" value="KAF5810189.1"/>
    <property type="molecule type" value="Genomic_DNA"/>
</dbReference>
<protein>
    <submittedName>
        <fullName evidence="1">Calcium-transporting ATPase</fullName>
    </submittedName>
</protein>
<accession>A0A9K3J7F9</accession>
<dbReference type="Gramene" id="mRNA:HanXRQr2_Chr04g0166491">
    <property type="protein sequence ID" value="CDS:HanXRQr2_Chr04g0166491.1"/>
    <property type="gene ID" value="HanXRQr2_Chr04g0166491"/>
</dbReference>
<dbReference type="InterPro" id="IPR023214">
    <property type="entry name" value="HAD_sf"/>
</dbReference>
<dbReference type="AlphaFoldDB" id="A0A9K3J7F9"/>
<evidence type="ECO:0000313" key="2">
    <source>
        <dbReference type="Proteomes" id="UP000215914"/>
    </source>
</evidence>
<reference evidence="1" key="2">
    <citation type="submission" date="2020-06" db="EMBL/GenBank/DDBJ databases">
        <title>Helianthus annuus Genome sequencing and assembly Release 2.</title>
        <authorList>
            <person name="Gouzy J."/>
            <person name="Langlade N."/>
            <person name="Munos S."/>
        </authorList>
    </citation>
    <scope>NUCLEOTIDE SEQUENCE</scope>
    <source>
        <tissue evidence="1">Leaves</tissue>
    </source>
</reference>
<proteinExistence type="predicted"/>
<keyword evidence="2" id="KW-1185">Reference proteome</keyword>
<comment type="caution">
    <text evidence="1">The sequence shown here is derived from an EMBL/GenBank/DDBJ whole genome shotgun (WGS) entry which is preliminary data.</text>
</comment>
<dbReference type="Proteomes" id="UP000215914">
    <property type="component" value="Unassembled WGS sequence"/>
</dbReference>
<name>A0A9K3J7F9_HELAN</name>
<organism evidence="1 2">
    <name type="scientific">Helianthus annuus</name>
    <name type="common">Common sunflower</name>
    <dbReference type="NCBI Taxonomy" id="4232"/>
    <lineage>
        <taxon>Eukaryota</taxon>
        <taxon>Viridiplantae</taxon>
        <taxon>Streptophyta</taxon>
        <taxon>Embryophyta</taxon>
        <taxon>Tracheophyta</taxon>
        <taxon>Spermatophyta</taxon>
        <taxon>Magnoliopsida</taxon>
        <taxon>eudicotyledons</taxon>
        <taxon>Gunneridae</taxon>
        <taxon>Pentapetalae</taxon>
        <taxon>asterids</taxon>
        <taxon>campanulids</taxon>
        <taxon>Asterales</taxon>
        <taxon>Asteraceae</taxon>
        <taxon>Asteroideae</taxon>
        <taxon>Heliantheae alliance</taxon>
        <taxon>Heliantheae</taxon>
        <taxon>Helianthus</taxon>
    </lineage>
</organism>
<evidence type="ECO:0000313" key="1">
    <source>
        <dbReference type="EMBL" id="KAF5810189.1"/>
    </source>
</evidence>
<sequence length="61" mass="6844">MVMGDNLQTTKAIALECGILRLDADATKPNLIEGKSFRAMSDAQRLEVAERISNVVYKYRK</sequence>
<gene>
    <name evidence="1" type="ORF">HanXRQr2_Chr04g0166491</name>
</gene>
<reference evidence="1" key="1">
    <citation type="journal article" date="2017" name="Nature">
        <title>The sunflower genome provides insights into oil metabolism, flowering and Asterid evolution.</title>
        <authorList>
            <person name="Badouin H."/>
            <person name="Gouzy J."/>
            <person name="Grassa C.J."/>
            <person name="Murat F."/>
            <person name="Staton S.E."/>
            <person name="Cottret L."/>
            <person name="Lelandais-Briere C."/>
            <person name="Owens G.L."/>
            <person name="Carrere S."/>
            <person name="Mayjonade B."/>
            <person name="Legrand L."/>
            <person name="Gill N."/>
            <person name="Kane N.C."/>
            <person name="Bowers J.E."/>
            <person name="Hubner S."/>
            <person name="Bellec A."/>
            <person name="Berard A."/>
            <person name="Berges H."/>
            <person name="Blanchet N."/>
            <person name="Boniface M.C."/>
            <person name="Brunel D."/>
            <person name="Catrice O."/>
            <person name="Chaidir N."/>
            <person name="Claudel C."/>
            <person name="Donnadieu C."/>
            <person name="Faraut T."/>
            <person name="Fievet G."/>
            <person name="Helmstetter N."/>
            <person name="King M."/>
            <person name="Knapp S.J."/>
            <person name="Lai Z."/>
            <person name="Le Paslier M.C."/>
            <person name="Lippi Y."/>
            <person name="Lorenzon L."/>
            <person name="Mandel J.R."/>
            <person name="Marage G."/>
            <person name="Marchand G."/>
            <person name="Marquand E."/>
            <person name="Bret-Mestries E."/>
            <person name="Morien E."/>
            <person name="Nambeesan S."/>
            <person name="Nguyen T."/>
            <person name="Pegot-Espagnet P."/>
            <person name="Pouilly N."/>
            <person name="Raftis F."/>
            <person name="Sallet E."/>
            <person name="Schiex T."/>
            <person name="Thomas J."/>
            <person name="Vandecasteele C."/>
            <person name="Vares D."/>
            <person name="Vear F."/>
            <person name="Vautrin S."/>
            <person name="Crespi M."/>
            <person name="Mangin B."/>
            <person name="Burke J.M."/>
            <person name="Salse J."/>
            <person name="Munos S."/>
            <person name="Vincourt P."/>
            <person name="Rieseberg L.H."/>
            <person name="Langlade N.B."/>
        </authorList>
    </citation>
    <scope>NUCLEOTIDE SEQUENCE</scope>
    <source>
        <tissue evidence="1">Leaves</tissue>
    </source>
</reference>
<dbReference type="Gene3D" id="3.40.50.1000">
    <property type="entry name" value="HAD superfamily/HAD-like"/>
    <property type="match status" value="1"/>
</dbReference>